<evidence type="ECO:0000256" key="1">
    <source>
        <dbReference type="ARBA" id="ARBA00023015"/>
    </source>
</evidence>
<proteinExistence type="predicted"/>
<feature type="domain" description="HTH gntR-type" evidence="4">
    <location>
        <begin position="11"/>
        <end position="78"/>
    </location>
</feature>
<dbReference type="SUPFAM" id="SSF46785">
    <property type="entry name" value="Winged helix' DNA-binding domain"/>
    <property type="match status" value="1"/>
</dbReference>
<sequence>MPSLKLPPEAPSLADAVARAVREGIAAGELVPDTTYSVYQLADLLGVSRSPVREGMLRLAEAGLVEIHRNRGFQVLPPRAHDIEEIVEIRLALEPAAARKAALLGTDEQHAAIRAALDAMAVADEAAFWPADRALHDLLLLAAGNARAAAIVAQLRSTTALLGPPTTASGRTLAEIHAEHEPVVTAVLARDGDAAEAAMRSHLEATGRLLVTNLAGR</sequence>
<evidence type="ECO:0000313" key="5">
    <source>
        <dbReference type="EMBL" id="MCM4076388.1"/>
    </source>
</evidence>
<keyword evidence="6" id="KW-1185">Reference proteome</keyword>
<name>A0ABT0XRJ9_9ACTN</name>
<dbReference type="Pfam" id="PF00392">
    <property type="entry name" value="GntR"/>
    <property type="match status" value="1"/>
</dbReference>
<dbReference type="PANTHER" id="PTHR43537">
    <property type="entry name" value="TRANSCRIPTIONAL REGULATOR, GNTR FAMILY"/>
    <property type="match status" value="1"/>
</dbReference>
<dbReference type="Proteomes" id="UP001523216">
    <property type="component" value="Unassembled WGS sequence"/>
</dbReference>
<dbReference type="SUPFAM" id="SSF48008">
    <property type="entry name" value="GntR ligand-binding domain-like"/>
    <property type="match status" value="1"/>
</dbReference>
<gene>
    <name evidence="5" type="ORF">LXN57_02285</name>
</gene>
<evidence type="ECO:0000256" key="3">
    <source>
        <dbReference type="ARBA" id="ARBA00023163"/>
    </source>
</evidence>
<protein>
    <submittedName>
        <fullName evidence="5">GntR family transcriptional regulator</fullName>
    </submittedName>
</protein>
<dbReference type="CDD" id="cd07377">
    <property type="entry name" value="WHTH_GntR"/>
    <property type="match status" value="1"/>
</dbReference>
<evidence type="ECO:0000259" key="4">
    <source>
        <dbReference type="PROSITE" id="PS50949"/>
    </source>
</evidence>
<dbReference type="SMART" id="SM00895">
    <property type="entry name" value="FCD"/>
    <property type="match status" value="1"/>
</dbReference>
<dbReference type="InterPro" id="IPR000524">
    <property type="entry name" value="Tscrpt_reg_HTH_GntR"/>
</dbReference>
<dbReference type="InterPro" id="IPR036388">
    <property type="entry name" value="WH-like_DNA-bd_sf"/>
</dbReference>
<dbReference type="SMART" id="SM00345">
    <property type="entry name" value="HTH_GNTR"/>
    <property type="match status" value="1"/>
</dbReference>
<comment type="caution">
    <text evidence="5">The sequence shown here is derived from an EMBL/GenBank/DDBJ whole genome shotgun (WGS) entry which is preliminary data.</text>
</comment>
<reference evidence="5 6" key="1">
    <citation type="submission" date="2022-06" db="EMBL/GenBank/DDBJ databases">
        <title>Actinoplanes abujensis sp. nov., isolated from Nigerian arid soil.</title>
        <authorList>
            <person name="Ding P."/>
        </authorList>
    </citation>
    <scope>NUCLEOTIDE SEQUENCE [LARGE SCALE GENOMIC DNA]</scope>
    <source>
        <strain evidence="6">TRM88002</strain>
    </source>
</reference>
<dbReference type="InterPro" id="IPR036390">
    <property type="entry name" value="WH_DNA-bd_sf"/>
</dbReference>
<keyword evidence="1" id="KW-0805">Transcription regulation</keyword>
<dbReference type="Gene3D" id="1.10.10.10">
    <property type="entry name" value="Winged helix-like DNA-binding domain superfamily/Winged helix DNA-binding domain"/>
    <property type="match status" value="1"/>
</dbReference>
<dbReference type="Gene3D" id="1.20.120.530">
    <property type="entry name" value="GntR ligand-binding domain-like"/>
    <property type="match status" value="1"/>
</dbReference>
<dbReference type="Pfam" id="PF07729">
    <property type="entry name" value="FCD"/>
    <property type="match status" value="1"/>
</dbReference>
<dbReference type="InterPro" id="IPR011711">
    <property type="entry name" value="GntR_C"/>
</dbReference>
<dbReference type="InterPro" id="IPR008920">
    <property type="entry name" value="TF_FadR/GntR_C"/>
</dbReference>
<evidence type="ECO:0000256" key="2">
    <source>
        <dbReference type="ARBA" id="ARBA00023125"/>
    </source>
</evidence>
<dbReference type="EMBL" id="JAMQOL010000003">
    <property type="protein sequence ID" value="MCM4076388.1"/>
    <property type="molecule type" value="Genomic_DNA"/>
</dbReference>
<accession>A0ABT0XRJ9</accession>
<dbReference type="PANTHER" id="PTHR43537:SF5">
    <property type="entry name" value="UXU OPERON TRANSCRIPTIONAL REGULATOR"/>
    <property type="match status" value="1"/>
</dbReference>
<organism evidence="5 6">
    <name type="scientific">Paractinoplanes hotanensis</name>
    <dbReference type="NCBI Taxonomy" id="2906497"/>
    <lineage>
        <taxon>Bacteria</taxon>
        <taxon>Bacillati</taxon>
        <taxon>Actinomycetota</taxon>
        <taxon>Actinomycetes</taxon>
        <taxon>Micromonosporales</taxon>
        <taxon>Micromonosporaceae</taxon>
        <taxon>Paractinoplanes</taxon>
    </lineage>
</organism>
<keyword evidence="3" id="KW-0804">Transcription</keyword>
<keyword evidence="2" id="KW-0238">DNA-binding</keyword>
<dbReference type="RefSeq" id="WP_251796295.1">
    <property type="nucleotide sequence ID" value="NZ_JAMQOL010000003.1"/>
</dbReference>
<dbReference type="PROSITE" id="PS50949">
    <property type="entry name" value="HTH_GNTR"/>
    <property type="match status" value="1"/>
</dbReference>
<evidence type="ECO:0000313" key="6">
    <source>
        <dbReference type="Proteomes" id="UP001523216"/>
    </source>
</evidence>